<evidence type="ECO:0000313" key="2">
    <source>
        <dbReference type="Proteomes" id="UP000821865"/>
    </source>
</evidence>
<proteinExistence type="predicted"/>
<gene>
    <name evidence="1" type="ORF">HPB49_012535</name>
</gene>
<accession>A0ACB8C3M0</accession>
<protein>
    <submittedName>
        <fullName evidence="1">Uncharacterized protein</fullName>
    </submittedName>
</protein>
<keyword evidence="2" id="KW-1185">Reference proteome</keyword>
<evidence type="ECO:0000313" key="1">
    <source>
        <dbReference type="EMBL" id="KAH7933439.1"/>
    </source>
</evidence>
<dbReference type="EMBL" id="CM023478">
    <property type="protein sequence ID" value="KAH7933439.1"/>
    <property type="molecule type" value="Genomic_DNA"/>
</dbReference>
<dbReference type="Proteomes" id="UP000821865">
    <property type="component" value="Chromosome 9"/>
</dbReference>
<sequence length="774" mass="86341">MAAPSEGPASYSSDTRVSTENVAHDAETSTVPTGLLESPCLLAEVQEISALRDLSTQAENQLPEDSAAPNEERRVLSEEQPQYSSVAPEYNAEMTPFQRKVVHMTLCFSASVIGFAVLSIVALALGCKSQQCLDATGYLHSVVEEDLHPCVDMYSHVCNRWTSRRRGVGFVSDALNLFLQRFRRRLQSSFDDVLGDRMAPVIRIGKRLLDDCTAYMNATGSSLQHDVESVLEHVNVTDLLESDSFRAAFVRAINISFATGLHSAVVVSRTKNDLSTFIHLTNAPSIRRVLRAAPTDDDVEAYVADVIRHLTVTSDAVAIAREVFDVDSEVEIFAEDDVKSVWLTTGELKKDASFAPGLWKQAFGLFTDQGLTVTGDDILLFTGYEQTRKVCQHLAEAQLRSTVWYLIITILAQALRYDFARRFHSTPGQDTGHVCFDAVNAALHLHWHFVLRGIAVTHPAAGIGQLNSMFLNVQRITIPDWLDEETAALARNRVNMISLETLAPSAGDSGVKNANTTYLQGEPQQFSAAKSKRSFPGSYVAFRALSQREGVLHNPPHWVNARMASLWAHPWPVYDVLYDKIFLPAGYLDSPVFYNEHAASPFLYGTVGAAMAKALADVVGPYARWNATSPHRSHDSWWTTPKLFDAQLRLGCLRTRADEDVLRHPNRNPHPKTSEAFKSSAFAWIRAARVAHDAMRAAIYSDRDKDSTHDRYWPEVQRQFFARFCLMACGTERQDALKPRERCTWPLLGMPEFATAFDCRNASYKELRESCAPF</sequence>
<name>A0ACB8C3M0_DERSI</name>
<reference evidence="1" key="1">
    <citation type="submission" date="2020-05" db="EMBL/GenBank/DDBJ databases">
        <title>Large-scale comparative analyses of tick genomes elucidate their genetic diversity and vector capacities.</title>
        <authorList>
            <person name="Jia N."/>
            <person name="Wang J."/>
            <person name="Shi W."/>
            <person name="Du L."/>
            <person name="Sun Y."/>
            <person name="Zhan W."/>
            <person name="Jiang J."/>
            <person name="Wang Q."/>
            <person name="Zhang B."/>
            <person name="Ji P."/>
            <person name="Sakyi L.B."/>
            <person name="Cui X."/>
            <person name="Yuan T."/>
            <person name="Jiang B."/>
            <person name="Yang W."/>
            <person name="Lam T.T.-Y."/>
            <person name="Chang Q."/>
            <person name="Ding S."/>
            <person name="Wang X."/>
            <person name="Zhu J."/>
            <person name="Ruan X."/>
            <person name="Zhao L."/>
            <person name="Wei J."/>
            <person name="Que T."/>
            <person name="Du C."/>
            <person name="Cheng J."/>
            <person name="Dai P."/>
            <person name="Han X."/>
            <person name="Huang E."/>
            <person name="Gao Y."/>
            <person name="Liu J."/>
            <person name="Shao H."/>
            <person name="Ye R."/>
            <person name="Li L."/>
            <person name="Wei W."/>
            <person name="Wang X."/>
            <person name="Wang C."/>
            <person name="Yang T."/>
            <person name="Huo Q."/>
            <person name="Li W."/>
            <person name="Guo W."/>
            <person name="Chen H."/>
            <person name="Zhou L."/>
            <person name="Ni X."/>
            <person name="Tian J."/>
            <person name="Zhou Y."/>
            <person name="Sheng Y."/>
            <person name="Liu T."/>
            <person name="Pan Y."/>
            <person name="Xia L."/>
            <person name="Li J."/>
            <person name="Zhao F."/>
            <person name="Cao W."/>
        </authorList>
    </citation>
    <scope>NUCLEOTIDE SEQUENCE</scope>
    <source>
        <strain evidence="1">Dsil-2018</strain>
    </source>
</reference>
<comment type="caution">
    <text evidence="1">The sequence shown here is derived from an EMBL/GenBank/DDBJ whole genome shotgun (WGS) entry which is preliminary data.</text>
</comment>
<organism evidence="1 2">
    <name type="scientific">Dermacentor silvarum</name>
    <name type="common">Tick</name>
    <dbReference type="NCBI Taxonomy" id="543639"/>
    <lineage>
        <taxon>Eukaryota</taxon>
        <taxon>Metazoa</taxon>
        <taxon>Ecdysozoa</taxon>
        <taxon>Arthropoda</taxon>
        <taxon>Chelicerata</taxon>
        <taxon>Arachnida</taxon>
        <taxon>Acari</taxon>
        <taxon>Parasitiformes</taxon>
        <taxon>Ixodida</taxon>
        <taxon>Ixodoidea</taxon>
        <taxon>Ixodidae</taxon>
        <taxon>Rhipicephalinae</taxon>
        <taxon>Dermacentor</taxon>
    </lineage>
</organism>